<comment type="similarity">
    <text evidence="2">Belongs to the glycosyl hydrolase 3 family.</text>
</comment>
<dbReference type="PROSITE" id="PS00775">
    <property type="entry name" value="GLYCOSYL_HYDROL_F3"/>
    <property type="match status" value="1"/>
</dbReference>
<evidence type="ECO:0000256" key="2">
    <source>
        <dbReference type="ARBA" id="ARBA00005336"/>
    </source>
</evidence>
<proteinExistence type="inferred from homology"/>
<feature type="region of interest" description="Disordered" evidence="6">
    <location>
        <begin position="49"/>
        <end position="71"/>
    </location>
</feature>
<dbReference type="InterPro" id="IPR019800">
    <property type="entry name" value="Glyco_hydro_3_AS"/>
</dbReference>
<organism evidence="8 9">
    <name type="scientific">Pseudonocardia asaccharolytica DSM 44247 = NBRC 16224</name>
    <dbReference type="NCBI Taxonomy" id="1123024"/>
    <lineage>
        <taxon>Bacteria</taxon>
        <taxon>Bacillati</taxon>
        <taxon>Actinomycetota</taxon>
        <taxon>Actinomycetes</taxon>
        <taxon>Pseudonocardiales</taxon>
        <taxon>Pseudonocardiaceae</taxon>
        <taxon>Pseudonocardia</taxon>
    </lineage>
</organism>
<evidence type="ECO:0000256" key="6">
    <source>
        <dbReference type="SAM" id="MobiDB-lite"/>
    </source>
</evidence>
<dbReference type="Proteomes" id="UP000321328">
    <property type="component" value="Unassembled WGS sequence"/>
</dbReference>
<feature type="domain" description="Glycoside hydrolase family 3 N-terminal" evidence="7">
    <location>
        <begin position="86"/>
        <end position="400"/>
    </location>
</feature>
<dbReference type="GO" id="GO:0004563">
    <property type="term" value="F:beta-N-acetylhexosaminidase activity"/>
    <property type="evidence" value="ECO:0007669"/>
    <property type="project" value="UniProtKB-EC"/>
</dbReference>
<evidence type="ECO:0000256" key="5">
    <source>
        <dbReference type="ARBA" id="ARBA00023295"/>
    </source>
</evidence>
<feature type="region of interest" description="Disordered" evidence="6">
    <location>
        <begin position="1"/>
        <end position="20"/>
    </location>
</feature>
<feature type="region of interest" description="Disordered" evidence="6">
    <location>
        <begin position="249"/>
        <end position="272"/>
    </location>
</feature>
<keyword evidence="9" id="KW-1185">Reference proteome</keyword>
<dbReference type="AlphaFoldDB" id="A0A511D1T4"/>
<dbReference type="Pfam" id="PF00933">
    <property type="entry name" value="Glyco_hydro_3"/>
    <property type="match status" value="1"/>
</dbReference>
<evidence type="ECO:0000256" key="3">
    <source>
        <dbReference type="ARBA" id="ARBA00012663"/>
    </source>
</evidence>
<dbReference type="PANTHER" id="PTHR30480:SF13">
    <property type="entry name" value="BETA-HEXOSAMINIDASE"/>
    <property type="match status" value="1"/>
</dbReference>
<evidence type="ECO:0000313" key="9">
    <source>
        <dbReference type="Proteomes" id="UP000321328"/>
    </source>
</evidence>
<evidence type="ECO:0000313" key="8">
    <source>
        <dbReference type="EMBL" id="GEL18735.1"/>
    </source>
</evidence>
<dbReference type="EC" id="3.2.1.52" evidence="3"/>
<dbReference type="GO" id="GO:0009254">
    <property type="term" value="P:peptidoglycan turnover"/>
    <property type="evidence" value="ECO:0007669"/>
    <property type="project" value="TreeGrafter"/>
</dbReference>
<sequence length="409" mass="42023">MPRRQGQSVPMPSHQQRRRPRAVVPLLAGLVVAAIVGGVWAATATPTSSHARATGGAATQPVAEPSAPPGPPACAAVVAGLSERDRLAQRLMVGVDAADPVGAAEIVRTAHVGGIFVGGKATALLRNDKLAAVQSAAALPVTVAVDDEGGRVQRIDKLDGSMPSARRMAASMTPEQVRAIGFERGRQLRARGVTMNFAPTVDVGARPAGSVIGDRAFSDDPDVVIRYARAFAEGQREAGVTVVLKHFPGHGHASGDSHKGRVSTPPQDRLERDDLRPYSALVGPGGPLADGSGVMVGHLDVPGLTDGLPASLTPAVYRLLRGEYGFDGLVITDDLGAMKAISNRFTLPRATVTALQAGADVALSSNVAPAGPVLDALERALADGTLSAADNDRAVARVLAAKGVCVDRS</sequence>
<dbReference type="STRING" id="1123024.GCA_000423625_04085"/>
<dbReference type="Gene3D" id="3.20.20.300">
    <property type="entry name" value="Glycoside hydrolase, family 3, N-terminal domain"/>
    <property type="match status" value="1"/>
</dbReference>
<gene>
    <name evidence="8" type="ORF">PA7_25720</name>
</gene>
<dbReference type="EMBL" id="BJVI01000024">
    <property type="protein sequence ID" value="GEL18735.1"/>
    <property type="molecule type" value="Genomic_DNA"/>
</dbReference>
<feature type="compositionally biased region" description="Polar residues" evidence="6">
    <location>
        <begin position="1"/>
        <end position="14"/>
    </location>
</feature>
<dbReference type="GO" id="GO:0005975">
    <property type="term" value="P:carbohydrate metabolic process"/>
    <property type="evidence" value="ECO:0007669"/>
    <property type="project" value="InterPro"/>
</dbReference>
<evidence type="ECO:0000259" key="7">
    <source>
        <dbReference type="Pfam" id="PF00933"/>
    </source>
</evidence>
<comment type="catalytic activity">
    <reaction evidence="1">
        <text>Hydrolysis of terminal non-reducing N-acetyl-D-hexosamine residues in N-acetyl-beta-D-hexosaminides.</text>
        <dbReference type="EC" id="3.2.1.52"/>
    </reaction>
</comment>
<name>A0A511D1T4_9PSEU</name>
<evidence type="ECO:0000256" key="4">
    <source>
        <dbReference type="ARBA" id="ARBA00022801"/>
    </source>
</evidence>
<protein>
    <recommendedName>
        <fullName evidence="3">beta-N-acetylhexosaminidase</fullName>
        <ecNumber evidence="3">3.2.1.52</ecNumber>
    </recommendedName>
</protein>
<comment type="caution">
    <text evidence="8">The sequence shown here is derived from an EMBL/GenBank/DDBJ whole genome shotgun (WGS) entry which is preliminary data.</text>
</comment>
<dbReference type="SUPFAM" id="SSF51445">
    <property type="entry name" value="(Trans)glycosidases"/>
    <property type="match status" value="1"/>
</dbReference>
<accession>A0A511D1T4</accession>
<keyword evidence="4" id="KW-0378">Hydrolase</keyword>
<dbReference type="InterPro" id="IPR001764">
    <property type="entry name" value="Glyco_hydro_3_N"/>
</dbReference>
<dbReference type="InterPro" id="IPR017853">
    <property type="entry name" value="GH"/>
</dbReference>
<dbReference type="InterPro" id="IPR036962">
    <property type="entry name" value="Glyco_hydro_3_N_sf"/>
</dbReference>
<evidence type="ECO:0000256" key="1">
    <source>
        <dbReference type="ARBA" id="ARBA00001231"/>
    </source>
</evidence>
<keyword evidence="5" id="KW-0326">Glycosidase</keyword>
<dbReference type="InterPro" id="IPR050226">
    <property type="entry name" value="NagZ_Beta-hexosaminidase"/>
</dbReference>
<dbReference type="PANTHER" id="PTHR30480">
    <property type="entry name" value="BETA-HEXOSAMINIDASE-RELATED"/>
    <property type="match status" value="1"/>
</dbReference>
<reference evidence="8 9" key="1">
    <citation type="submission" date="2019-07" db="EMBL/GenBank/DDBJ databases">
        <title>Whole genome shotgun sequence of Pseudonocardia asaccharolytica NBRC 16224.</title>
        <authorList>
            <person name="Hosoyama A."/>
            <person name="Uohara A."/>
            <person name="Ohji S."/>
            <person name="Ichikawa N."/>
        </authorList>
    </citation>
    <scope>NUCLEOTIDE SEQUENCE [LARGE SCALE GENOMIC DNA]</scope>
    <source>
        <strain evidence="8 9">NBRC 16224</strain>
    </source>
</reference>